<evidence type="ECO:0000313" key="1">
    <source>
        <dbReference type="EMBL" id="CAI3927612.1"/>
    </source>
</evidence>
<evidence type="ECO:0000313" key="2">
    <source>
        <dbReference type="EMBL" id="CAI3933275.1"/>
    </source>
</evidence>
<sequence length="126" mass="14810">MMLSEKIRVSLRNEITNFHLCADLNSIEQKLNSYIKRLIPKINSQDLNNWRVLILIVIRNTDAIGIFKRSRRYPSDHTYEMSISIPIPDEQQASYGSHKASIGFFNALNDKFYILEPNFKDYDRLD</sequence>
<name>A0A9W4TLH7_9PROT</name>
<proteinExistence type="predicted"/>
<organism evidence="2 3">
    <name type="scientific">Commensalibacter communis</name>
    <dbReference type="NCBI Taxonomy" id="2972786"/>
    <lineage>
        <taxon>Bacteria</taxon>
        <taxon>Pseudomonadati</taxon>
        <taxon>Pseudomonadota</taxon>
        <taxon>Alphaproteobacteria</taxon>
        <taxon>Acetobacterales</taxon>
        <taxon>Acetobacteraceae</taxon>
    </lineage>
</organism>
<protein>
    <submittedName>
        <fullName evidence="2">Uncharacterized protein</fullName>
    </submittedName>
</protein>
<dbReference type="Proteomes" id="UP001154255">
    <property type="component" value="Unassembled WGS sequence"/>
</dbReference>
<evidence type="ECO:0000313" key="3">
    <source>
        <dbReference type="Proteomes" id="UP001154255"/>
    </source>
</evidence>
<dbReference type="Pfam" id="PF15587">
    <property type="entry name" value="Imm9"/>
    <property type="match status" value="1"/>
</dbReference>
<accession>A0A9W4TLH7</accession>
<dbReference type="EMBL" id="CAMXCS010000001">
    <property type="protein sequence ID" value="CAI3927612.1"/>
    <property type="molecule type" value="Genomic_DNA"/>
</dbReference>
<evidence type="ECO:0000313" key="4">
    <source>
        <dbReference type="Proteomes" id="UP001154259"/>
    </source>
</evidence>
<dbReference type="RefSeq" id="WP_271788778.1">
    <property type="nucleotide sequence ID" value="NZ_CAMXCJ010000002.1"/>
</dbReference>
<dbReference type="Proteomes" id="UP001154259">
    <property type="component" value="Unassembled WGS sequence"/>
</dbReference>
<dbReference type="InterPro" id="IPR028963">
    <property type="entry name" value="Imm9"/>
</dbReference>
<reference evidence="2" key="1">
    <citation type="submission" date="2022-10" db="EMBL/GenBank/DDBJ databases">
        <authorList>
            <person name="Botero Cardona J."/>
        </authorList>
    </citation>
    <scope>NUCLEOTIDE SEQUENCE</scope>
    <source>
        <strain evidence="2">LMG 31819</strain>
        <strain evidence="1">R-53529</strain>
    </source>
</reference>
<keyword evidence="4" id="KW-1185">Reference proteome</keyword>
<gene>
    <name evidence="1" type="ORF">R53529_LOCUS327</name>
    <name evidence="2" type="ORF">R53530_LOCUS774</name>
</gene>
<dbReference type="AlphaFoldDB" id="A0A9W4TLH7"/>
<comment type="caution">
    <text evidence="2">The sequence shown here is derived from an EMBL/GenBank/DDBJ whole genome shotgun (WGS) entry which is preliminary data.</text>
</comment>
<dbReference type="EMBL" id="CAMXCM010000001">
    <property type="protein sequence ID" value="CAI3933275.1"/>
    <property type="molecule type" value="Genomic_DNA"/>
</dbReference>